<dbReference type="EMBL" id="PEZP01000039">
    <property type="protein sequence ID" value="PIT97950.1"/>
    <property type="molecule type" value="Genomic_DNA"/>
</dbReference>
<proteinExistence type="inferred from homology"/>
<comment type="caution">
    <text evidence="9">The sequence shown here is derived from an EMBL/GenBank/DDBJ whole genome shotgun (WGS) entry which is preliminary data.</text>
</comment>
<keyword evidence="2 6" id="KW-0820">tRNA-binding</keyword>
<reference evidence="10" key="1">
    <citation type="submission" date="2017-09" db="EMBL/GenBank/DDBJ databases">
        <title>Depth-based differentiation of microbial function through sediment-hosted aquifers and enrichment of novel symbionts in the deep terrestrial subsurface.</title>
        <authorList>
            <person name="Probst A.J."/>
            <person name="Ladd B."/>
            <person name="Jarett J.K."/>
            <person name="Geller-Mcgrath D.E."/>
            <person name="Sieber C.M.K."/>
            <person name="Emerson J.B."/>
            <person name="Anantharaman K."/>
            <person name="Thomas B.C."/>
            <person name="Malmstrom R."/>
            <person name="Stieglmeier M."/>
            <person name="Klingl A."/>
            <person name="Woyke T."/>
            <person name="Ryan C.M."/>
            <person name="Banfield J.F."/>
        </authorList>
    </citation>
    <scope>NUCLEOTIDE SEQUENCE [LARGE SCALE GENOMIC DNA]</scope>
</reference>
<evidence type="ECO:0000256" key="1">
    <source>
        <dbReference type="ARBA" id="ARBA00008931"/>
    </source>
</evidence>
<dbReference type="AlphaFoldDB" id="A0A2M6WYW1"/>
<dbReference type="GO" id="GO:0003735">
    <property type="term" value="F:structural constituent of ribosome"/>
    <property type="evidence" value="ECO:0007669"/>
    <property type="project" value="InterPro"/>
</dbReference>
<name>A0A2M6WYW1_9BACT</name>
<evidence type="ECO:0000256" key="3">
    <source>
        <dbReference type="ARBA" id="ARBA00022980"/>
    </source>
</evidence>
<keyword evidence="6 8" id="KW-0694">RNA-binding</keyword>
<evidence type="ECO:0000256" key="5">
    <source>
        <dbReference type="ARBA" id="ARBA00035198"/>
    </source>
</evidence>
<dbReference type="GO" id="GO:0022625">
    <property type="term" value="C:cytosolic large ribosomal subunit"/>
    <property type="evidence" value="ECO:0007669"/>
    <property type="project" value="TreeGrafter"/>
</dbReference>
<evidence type="ECO:0000256" key="2">
    <source>
        <dbReference type="ARBA" id="ARBA00022555"/>
    </source>
</evidence>
<dbReference type="Proteomes" id="UP000230731">
    <property type="component" value="Unassembled WGS sequence"/>
</dbReference>
<dbReference type="PRINTS" id="PR00060">
    <property type="entry name" value="RIBOSOMALL16"/>
</dbReference>
<gene>
    <name evidence="6" type="primary">rplP</name>
    <name evidence="9" type="ORF">COT71_03345</name>
</gene>
<evidence type="ECO:0000256" key="6">
    <source>
        <dbReference type="HAMAP-Rule" id="MF_01342"/>
    </source>
</evidence>
<dbReference type="InterPro" id="IPR047873">
    <property type="entry name" value="Ribosomal_uL16"/>
</dbReference>
<dbReference type="HAMAP" id="MF_01342">
    <property type="entry name" value="Ribosomal_uL16"/>
    <property type="match status" value="1"/>
</dbReference>
<evidence type="ECO:0000313" key="10">
    <source>
        <dbReference type="Proteomes" id="UP000230731"/>
    </source>
</evidence>
<dbReference type="Pfam" id="PF00252">
    <property type="entry name" value="Ribosomal_L16"/>
    <property type="match status" value="1"/>
</dbReference>
<organism evidence="9 10">
    <name type="scientific">Candidatus Andersenbacteria bacterium CG10_big_fil_rev_8_21_14_0_10_54_11</name>
    <dbReference type="NCBI Taxonomy" id="1974485"/>
    <lineage>
        <taxon>Bacteria</taxon>
        <taxon>Candidatus Anderseniibacteriota</taxon>
    </lineage>
</organism>
<keyword evidence="4 6" id="KW-0687">Ribonucleoprotein</keyword>
<evidence type="ECO:0000256" key="4">
    <source>
        <dbReference type="ARBA" id="ARBA00023274"/>
    </source>
</evidence>
<dbReference type="SUPFAM" id="SSF54686">
    <property type="entry name" value="Ribosomal protein L16p/L10e"/>
    <property type="match status" value="1"/>
</dbReference>
<keyword evidence="3 6" id="KW-0689">Ribosomal protein</keyword>
<dbReference type="FunFam" id="3.90.1170.10:FF:000001">
    <property type="entry name" value="50S ribosomal protein L16"/>
    <property type="match status" value="1"/>
</dbReference>
<protein>
    <recommendedName>
        <fullName evidence="5 6">Large ribosomal subunit protein uL16</fullName>
    </recommendedName>
</protein>
<comment type="similarity">
    <text evidence="1 6 7">Belongs to the universal ribosomal protein uL16 family.</text>
</comment>
<dbReference type="PROSITE" id="PS00586">
    <property type="entry name" value="RIBOSOMAL_L16_1"/>
    <property type="match status" value="1"/>
</dbReference>
<sequence>MLTPRRVKHRKHMKGSVHGHAGRGIQLDFGQYGLKALESRWVSARQIEAGRRAMTRFVKRSGKIWIRVFPDKPVTRKGQEVPMGQGKGAVDHFVVVVRRGRILFEMDGVTEDQAREALRLASHKLPMKTRFIKREE</sequence>
<keyword evidence="6 8" id="KW-0699">rRNA-binding</keyword>
<dbReference type="InterPro" id="IPR020798">
    <property type="entry name" value="Ribosomal_uL16_CS"/>
</dbReference>
<dbReference type="InterPro" id="IPR016180">
    <property type="entry name" value="Ribosomal_uL16_dom"/>
</dbReference>
<evidence type="ECO:0000256" key="8">
    <source>
        <dbReference type="RuleBase" id="RU004414"/>
    </source>
</evidence>
<comment type="function">
    <text evidence="6 8">Binds 23S rRNA and is also seen to make contacts with the A and possibly P site tRNAs.</text>
</comment>
<dbReference type="GO" id="GO:0006412">
    <property type="term" value="P:translation"/>
    <property type="evidence" value="ECO:0007669"/>
    <property type="project" value="UniProtKB-UniRule"/>
</dbReference>
<comment type="subunit">
    <text evidence="6 8">Part of the 50S ribosomal subunit.</text>
</comment>
<dbReference type="InterPro" id="IPR036920">
    <property type="entry name" value="Ribosomal_uL16_sf"/>
</dbReference>
<dbReference type="GO" id="GO:0019843">
    <property type="term" value="F:rRNA binding"/>
    <property type="evidence" value="ECO:0007669"/>
    <property type="project" value="UniProtKB-UniRule"/>
</dbReference>
<dbReference type="GO" id="GO:0000049">
    <property type="term" value="F:tRNA binding"/>
    <property type="evidence" value="ECO:0007669"/>
    <property type="project" value="UniProtKB-KW"/>
</dbReference>
<dbReference type="PANTHER" id="PTHR12220">
    <property type="entry name" value="50S/60S RIBOSOMAL PROTEIN L16"/>
    <property type="match status" value="1"/>
</dbReference>
<dbReference type="Gene3D" id="3.90.1170.10">
    <property type="entry name" value="Ribosomal protein L10e/L16"/>
    <property type="match status" value="1"/>
</dbReference>
<dbReference type="PANTHER" id="PTHR12220:SF13">
    <property type="entry name" value="LARGE RIBOSOMAL SUBUNIT PROTEIN UL16M"/>
    <property type="match status" value="1"/>
</dbReference>
<evidence type="ECO:0000256" key="7">
    <source>
        <dbReference type="RuleBase" id="RU004413"/>
    </source>
</evidence>
<dbReference type="CDD" id="cd01433">
    <property type="entry name" value="Ribosomal_L16_L10e"/>
    <property type="match status" value="1"/>
</dbReference>
<dbReference type="InterPro" id="IPR000114">
    <property type="entry name" value="Ribosomal_uL16_bact-type"/>
</dbReference>
<accession>A0A2M6WYW1</accession>
<evidence type="ECO:0000313" key="9">
    <source>
        <dbReference type="EMBL" id="PIT97950.1"/>
    </source>
</evidence>
<dbReference type="NCBIfam" id="TIGR01164">
    <property type="entry name" value="rplP_bact"/>
    <property type="match status" value="1"/>
</dbReference>